<dbReference type="SUPFAM" id="SSF158472">
    <property type="entry name" value="HAMP domain-like"/>
    <property type="match status" value="1"/>
</dbReference>
<dbReference type="SMART" id="SM00304">
    <property type="entry name" value="HAMP"/>
    <property type="match status" value="1"/>
</dbReference>
<evidence type="ECO:0000256" key="1">
    <source>
        <dbReference type="ARBA" id="ARBA00004651"/>
    </source>
</evidence>
<protein>
    <submittedName>
        <fullName evidence="9">Histidine kinase</fullName>
    </submittedName>
</protein>
<keyword evidence="7" id="KW-0812">Transmembrane</keyword>
<dbReference type="Pfam" id="PF02518">
    <property type="entry name" value="HATPase_c"/>
    <property type="match status" value="1"/>
</dbReference>
<evidence type="ECO:0000256" key="3">
    <source>
        <dbReference type="ARBA" id="ARBA00022553"/>
    </source>
</evidence>
<evidence type="ECO:0000256" key="6">
    <source>
        <dbReference type="ARBA" id="ARBA00023136"/>
    </source>
</evidence>
<keyword evidence="10" id="KW-1185">Reference proteome</keyword>
<sequence>MPSERLRTKFFNKFLFTMSIRSRLLLYFIFLIMLPTSIISVTIYNKSKDIITHKINSSLEEKLNIIASNITQKFQAVNNTSSEIYMNSDLIHILSSQRPSDTTGIISEMSNMDKLLSNYTVTNNAQDLLLPRIYLFNRPEYLLHSFTNKVSDLSLIEKEKWYTLLPNRAEYTIVGLDEVVVSSVKIKTIKIAKRLFGLDDMSIKFSGVLTVDIGAEYFNTILDQSKPTIGSSAFIIDDNKSIIISSDETLLGTVFEPNKRDNILSASERIEPLNWTLVSLTPMNELNGELISFNKVIYTVIIICGIVAFLMALFLSENISYPIRKLVKSMRVVQRGNFDITLEYKRNDEFAYLFHSYTKMVGDIKELIDKLYVSEVMKKEAELKALQAQINPHFLYNTLDSVNWMALELNATRISTMVTSLSNFFRYSLSKGETIISLREEKLQVESYLIIQKIRFQEKMDYSIDFASDILDNLTVKLILQPIVENAILHGINQVRGKGMIVITGSKSDSIIEIRVSDNGAGADIDELNSIVDNRSHSASFALKNVNERIKHYFGSEYGIRFSSNEDAGITVIVRFPAVKTMEGLYVNNDHSG</sequence>
<evidence type="ECO:0000313" key="10">
    <source>
        <dbReference type="Proteomes" id="UP000289856"/>
    </source>
</evidence>
<dbReference type="GO" id="GO:0000155">
    <property type="term" value="F:phosphorelay sensor kinase activity"/>
    <property type="evidence" value="ECO:0007669"/>
    <property type="project" value="InterPro"/>
</dbReference>
<name>A0A3T1D3R8_9BACL</name>
<feature type="domain" description="HAMP" evidence="8">
    <location>
        <begin position="317"/>
        <end position="369"/>
    </location>
</feature>
<evidence type="ECO:0000259" key="8">
    <source>
        <dbReference type="PROSITE" id="PS50885"/>
    </source>
</evidence>
<evidence type="ECO:0000256" key="2">
    <source>
        <dbReference type="ARBA" id="ARBA00022475"/>
    </source>
</evidence>
<keyword evidence="6 7" id="KW-0472">Membrane</keyword>
<evidence type="ECO:0000313" key="9">
    <source>
        <dbReference type="EMBL" id="BBI32678.1"/>
    </source>
</evidence>
<evidence type="ECO:0000256" key="4">
    <source>
        <dbReference type="ARBA" id="ARBA00022679"/>
    </source>
</evidence>
<feature type="transmembrane region" description="Helical" evidence="7">
    <location>
        <begin position="296"/>
        <end position="315"/>
    </location>
</feature>
<dbReference type="Gene3D" id="3.30.565.10">
    <property type="entry name" value="Histidine kinase-like ATPase, C-terminal domain"/>
    <property type="match status" value="1"/>
</dbReference>
<feature type="transmembrane region" description="Helical" evidence="7">
    <location>
        <begin position="24"/>
        <end position="44"/>
    </location>
</feature>
<dbReference type="GO" id="GO:0005886">
    <property type="term" value="C:plasma membrane"/>
    <property type="evidence" value="ECO:0007669"/>
    <property type="project" value="UniProtKB-SubCell"/>
</dbReference>
<dbReference type="PANTHER" id="PTHR34220">
    <property type="entry name" value="SENSOR HISTIDINE KINASE YPDA"/>
    <property type="match status" value="1"/>
</dbReference>
<keyword evidence="7" id="KW-1133">Transmembrane helix</keyword>
<dbReference type="CDD" id="cd06225">
    <property type="entry name" value="HAMP"/>
    <property type="match status" value="1"/>
</dbReference>
<keyword evidence="3" id="KW-0597">Phosphoprotein</keyword>
<dbReference type="Pfam" id="PF06580">
    <property type="entry name" value="His_kinase"/>
    <property type="match status" value="1"/>
</dbReference>
<dbReference type="Gene3D" id="6.10.340.10">
    <property type="match status" value="1"/>
</dbReference>
<dbReference type="EMBL" id="AP019400">
    <property type="protein sequence ID" value="BBI32678.1"/>
    <property type="molecule type" value="Genomic_DNA"/>
</dbReference>
<dbReference type="PANTHER" id="PTHR34220:SF7">
    <property type="entry name" value="SENSOR HISTIDINE KINASE YPDA"/>
    <property type="match status" value="1"/>
</dbReference>
<proteinExistence type="predicted"/>
<organism evidence="9 10">
    <name type="scientific">Cohnella abietis</name>
    <dbReference type="NCBI Taxonomy" id="2507935"/>
    <lineage>
        <taxon>Bacteria</taxon>
        <taxon>Bacillati</taxon>
        <taxon>Bacillota</taxon>
        <taxon>Bacilli</taxon>
        <taxon>Bacillales</taxon>
        <taxon>Paenibacillaceae</taxon>
        <taxon>Cohnella</taxon>
    </lineage>
</organism>
<dbReference type="Pfam" id="PF00672">
    <property type="entry name" value="HAMP"/>
    <property type="match status" value="1"/>
</dbReference>
<gene>
    <name evidence="9" type="ORF">KCTCHS21_20770</name>
</gene>
<dbReference type="InterPro" id="IPR050640">
    <property type="entry name" value="Bact_2-comp_sensor_kinase"/>
</dbReference>
<keyword evidence="5 9" id="KW-0418">Kinase</keyword>
<dbReference type="AlphaFoldDB" id="A0A3T1D3R8"/>
<accession>A0A3T1D3R8</accession>
<evidence type="ECO:0000256" key="5">
    <source>
        <dbReference type="ARBA" id="ARBA00022777"/>
    </source>
</evidence>
<keyword evidence="2" id="KW-1003">Cell membrane</keyword>
<dbReference type="SUPFAM" id="SSF55874">
    <property type="entry name" value="ATPase domain of HSP90 chaperone/DNA topoisomerase II/histidine kinase"/>
    <property type="match status" value="1"/>
</dbReference>
<dbReference type="OrthoDB" id="9809348at2"/>
<dbReference type="InterPro" id="IPR003594">
    <property type="entry name" value="HATPase_dom"/>
</dbReference>
<comment type="subcellular location">
    <subcellularLocation>
        <location evidence="1">Cell membrane</location>
        <topology evidence="1">Multi-pass membrane protein</topology>
    </subcellularLocation>
</comment>
<dbReference type="KEGG" id="cohn:KCTCHS21_20770"/>
<dbReference type="PROSITE" id="PS50885">
    <property type="entry name" value="HAMP"/>
    <property type="match status" value="1"/>
</dbReference>
<dbReference type="InterPro" id="IPR010559">
    <property type="entry name" value="Sig_transdc_His_kin_internal"/>
</dbReference>
<keyword evidence="4" id="KW-0808">Transferase</keyword>
<dbReference type="InterPro" id="IPR003660">
    <property type="entry name" value="HAMP_dom"/>
</dbReference>
<dbReference type="Proteomes" id="UP000289856">
    <property type="component" value="Chromosome"/>
</dbReference>
<reference evidence="9 10" key="1">
    <citation type="submission" date="2019-01" db="EMBL/GenBank/DDBJ databases">
        <title>Complete genome sequence of Cohnella hallensis HS21 isolated from Korean fir (Abies koreana) rhizospheric soil.</title>
        <authorList>
            <person name="Jiang L."/>
            <person name="Kang S.W."/>
            <person name="Kim S."/>
            <person name="Jung J."/>
            <person name="Kim C.Y."/>
            <person name="Kim D.H."/>
            <person name="Kim S.W."/>
            <person name="Lee J."/>
        </authorList>
    </citation>
    <scope>NUCLEOTIDE SEQUENCE [LARGE SCALE GENOMIC DNA]</scope>
    <source>
        <strain evidence="9 10">HS21</strain>
    </source>
</reference>
<evidence type="ECO:0000256" key="7">
    <source>
        <dbReference type="SAM" id="Phobius"/>
    </source>
</evidence>
<dbReference type="InterPro" id="IPR036890">
    <property type="entry name" value="HATPase_C_sf"/>
</dbReference>